<dbReference type="PROSITE" id="PS51324">
    <property type="entry name" value="ERV_ALR"/>
    <property type="match status" value="1"/>
</dbReference>
<evidence type="ECO:0000259" key="8">
    <source>
        <dbReference type="PROSITE" id="PS51324"/>
    </source>
</evidence>
<dbReference type="EMBL" id="KT428292">
    <property type="protein sequence ID" value="ALH06990.1"/>
    <property type="molecule type" value="Genomic_DNA"/>
</dbReference>
<dbReference type="InterPro" id="IPR039799">
    <property type="entry name" value="ALR/ERV"/>
</dbReference>
<dbReference type="Gene3D" id="1.20.120.310">
    <property type="entry name" value="ERV/ALR sulfhydryl oxidase domain"/>
    <property type="match status" value="1"/>
</dbReference>
<keyword evidence="4 7" id="KW-0560">Oxidoreductase</keyword>
<dbReference type="EC" id="1.8.3.2" evidence="7"/>
<keyword evidence="2 7" id="KW-0285">Flavoprotein</keyword>
<evidence type="ECO:0000256" key="6">
    <source>
        <dbReference type="ARBA" id="ARBA00048864"/>
    </source>
</evidence>
<protein>
    <recommendedName>
        <fullName evidence="7">Sulfhydryl oxidase</fullName>
        <ecNumber evidence="7">1.8.3.2</ecNumber>
    </recommendedName>
</protein>
<dbReference type="InterPro" id="IPR036774">
    <property type="entry name" value="ERV/ALR_sulphydryl_oxid_sf"/>
</dbReference>
<feature type="domain" description="ERV/ALR sulfhydryl oxidase" evidence="8">
    <location>
        <begin position="18"/>
        <end position="117"/>
    </location>
</feature>
<dbReference type="GO" id="GO:0016971">
    <property type="term" value="F:flavin-dependent sulfhydryl oxidase activity"/>
    <property type="evidence" value="ECO:0007669"/>
    <property type="project" value="InterPro"/>
</dbReference>
<gene>
    <name evidence="9" type="ORF">PMV_292</name>
</gene>
<dbReference type="SUPFAM" id="SSF69000">
    <property type="entry name" value="FAD-dependent thiol oxidase"/>
    <property type="match status" value="1"/>
</dbReference>
<evidence type="ECO:0000313" key="10">
    <source>
        <dbReference type="Proteomes" id="UP000319438"/>
    </source>
</evidence>
<evidence type="ECO:0000256" key="3">
    <source>
        <dbReference type="ARBA" id="ARBA00022827"/>
    </source>
</evidence>
<name>A0A0N9PZ69_9VIRU</name>
<dbReference type="Pfam" id="PF04777">
    <property type="entry name" value="Evr1_Alr"/>
    <property type="match status" value="1"/>
</dbReference>
<comment type="cofactor">
    <cofactor evidence="1 7">
        <name>FAD</name>
        <dbReference type="ChEBI" id="CHEBI:57692"/>
    </cofactor>
</comment>
<evidence type="ECO:0000256" key="4">
    <source>
        <dbReference type="ARBA" id="ARBA00023002"/>
    </source>
</evidence>
<dbReference type="GO" id="GO:0050660">
    <property type="term" value="F:flavin adenine dinucleotide binding"/>
    <property type="evidence" value="ECO:0007669"/>
    <property type="project" value="TreeGrafter"/>
</dbReference>
<dbReference type="PANTHER" id="PTHR12645">
    <property type="entry name" value="ALR/ERV"/>
    <property type="match status" value="1"/>
</dbReference>
<sequence length="132" mass="15609">MRQVKRQVRPTPQPMRQTGENKEFWGPCLWRTIHSFAATYTPEKAQEFSAFMLSLQNLLPCTTCKDNYRKNLRELPPLRNFLGSRDRVFYWTYLLHDKVNKELGKQSPPFQKVREVYFDRLTGKGSCSSCKN</sequence>
<evidence type="ECO:0000256" key="1">
    <source>
        <dbReference type="ARBA" id="ARBA00001974"/>
    </source>
</evidence>
<evidence type="ECO:0000256" key="2">
    <source>
        <dbReference type="ARBA" id="ARBA00022630"/>
    </source>
</evidence>
<accession>A0A0N9PZ69</accession>
<organism evidence="9 10">
    <name type="scientific">Port-miou virus</name>
    <dbReference type="NCBI Taxonomy" id="1733873"/>
    <lineage>
        <taxon>Viruses</taxon>
        <taxon>Varidnaviria</taxon>
        <taxon>Bamfordvirae</taxon>
        <taxon>Nucleocytoviricota</taxon>
        <taxon>Megaviricetes</taxon>
        <taxon>Pimascovirales</taxon>
        <taxon>Pimascovirales incertae sedis</taxon>
        <taxon>Marseilleviridae</taxon>
        <taxon>Losannavirus</taxon>
        <taxon>Losannavirus lausannense</taxon>
        <taxon>Lausannevirus</taxon>
    </lineage>
</organism>
<comment type="catalytic activity">
    <reaction evidence="6 7">
        <text>2 R'C(R)SH + O2 = R'C(R)S-S(R)CR' + H2O2</text>
        <dbReference type="Rhea" id="RHEA:17357"/>
        <dbReference type="ChEBI" id="CHEBI:15379"/>
        <dbReference type="ChEBI" id="CHEBI:16240"/>
        <dbReference type="ChEBI" id="CHEBI:16520"/>
        <dbReference type="ChEBI" id="CHEBI:17412"/>
        <dbReference type="EC" id="1.8.3.2"/>
    </reaction>
</comment>
<keyword evidence="3 7" id="KW-0274">FAD</keyword>
<dbReference type="PANTHER" id="PTHR12645:SF0">
    <property type="entry name" value="FAD-LINKED SULFHYDRYL OXIDASE ALR"/>
    <property type="match status" value="1"/>
</dbReference>
<reference evidence="9" key="1">
    <citation type="journal article" date="2015" name="Genome Announc.">
        <title>Complete Genome Sequence of a New Member of the Marseilleviridae Recovered from the Brackish Submarine Spring in the Cassis Port-Miou Calanque, France.</title>
        <authorList>
            <person name="Doutre G."/>
            <person name="Arfib B."/>
            <person name="Rochette P."/>
            <person name="Claverie J.M."/>
            <person name="Bonin P."/>
            <person name="Abergel C."/>
        </authorList>
    </citation>
    <scope>NUCLEOTIDE SEQUENCE [LARGE SCALE GENOMIC DNA]</scope>
    <source>
        <strain evidence="9">1</strain>
    </source>
</reference>
<evidence type="ECO:0000256" key="5">
    <source>
        <dbReference type="ARBA" id="ARBA00023157"/>
    </source>
</evidence>
<dbReference type="InterPro" id="IPR017905">
    <property type="entry name" value="ERV/ALR_sulphydryl_oxidase"/>
</dbReference>
<keyword evidence="5" id="KW-1015">Disulfide bond</keyword>
<dbReference type="Proteomes" id="UP000319438">
    <property type="component" value="Segment"/>
</dbReference>
<proteinExistence type="predicted"/>
<evidence type="ECO:0000313" key="9">
    <source>
        <dbReference type="EMBL" id="ALH06990.1"/>
    </source>
</evidence>
<evidence type="ECO:0000256" key="7">
    <source>
        <dbReference type="RuleBase" id="RU371123"/>
    </source>
</evidence>